<feature type="region of interest" description="Disordered" evidence="1">
    <location>
        <begin position="212"/>
        <end position="234"/>
    </location>
</feature>
<evidence type="ECO:0000256" key="1">
    <source>
        <dbReference type="SAM" id="MobiDB-lite"/>
    </source>
</evidence>
<reference evidence="2" key="1">
    <citation type="journal article" date="2020" name="Appl. Environ. Microbiol.">
        <title>Medium-Chain Fatty Acid Synthesis by 'Candidatus Weimeria bifida' gen. nov., sp. nov., and 'Candidatus Pseudoramibacter fermentans' sp. nov.</title>
        <authorList>
            <person name="Scarborough M.J."/>
            <person name="Myers K.S."/>
            <person name="Donohue T.J."/>
            <person name="Noguera D.R."/>
        </authorList>
    </citation>
    <scope>NUCLEOTIDE SEQUENCE</scope>
    <source>
        <strain evidence="2">LCO1.1</strain>
    </source>
</reference>
<gene>
    <name evidence="2" type="ORF">FRC54_04320</name>
</gene>
<dbReference type="Proteomes" id="UP000460257">
    <property type="component" value="Unassembled WGS sequence"/>
</dbReference>
<organism evidence="2 3">
    <name type="scientific">Candidatus Weimeria bifida</name>
    <dbReference type="NCBI Taxonomy" id="2599074"/>
    <lineage>
        <taxon>Bacteria</taxon>
        <taxon>Bacillati</taxon>
        <taxon>Bacillota</taxon>
        <taxon>Clostridia</taxon>
        <taxon>Lachnospirales</taxon>
        <taxon>Lachnospiraceae</taxon>
        <taxon>Candidatus Weimeria</taxon>
    </lineage>
</organism>
<evidence type="ECO:0000313" key="3">
    <source>
        <dbReference type="Proteomes" id="UP000460257"/>
    </source>
</evidence>
<proteinExistence type="predicted"/>
<dbReference type="AlphaFoldDB" id="A0A6N7IXY8"/>
<comment type="caution">
    <text evidence="2">The sequence shown here is derived from an EMBL/GenBank/DDBJ whole genome shotgun (WGS) entry which is preliminary data.</text>
</comment>
<dbReference type="EMBL" id="VOGC01000003">
    <property type="protein sequence ID" value="MQN01161.1"/>
    <property type="molecule type" value="Genomic_DNA"/>
</dbReference>
<keyword evidence="3" id="KW-1185">Reference proteome</keyword>
<sequence>MAMNINVNVSSSGLRAGSRTYKIPDIKTQKVDLTQKMHHYEGYRIPDGTDMSKLSNAHIVMNSKGEKYVVSEKTAQQMESDLNKYSMEQFAPVEQLNAQSTKEAAEKTASDMSKIYQVIARMCRGDSVPFSDEQRLIKFDPRIYQMAKNAQTMEKNLKKKTKKYGSLWDEKEEKEWRNLQNGLNEISDQALSVASNNTRVFAGAQADSIEDLGDLPEDFSQSDLSADGHIDLTV</sequence>
<name>A0A6N7IXY8_9FIRM</name>
<evidence type="ECO:0000313" key="2">
    <source>
        <dbReference type="EMBL" id="MQN01161.1"/>
    </source>
</evidence>
<protein>
    <submittedName>
        <fullName evidence="2">Uncharacterized protein</fullName>
    </submittedName>
</protein>
<accession>A0A6N7IXY8</accession>